<evidence type="ECO:0000313" key="2">
    <source>
        <dbReference type="EMBL" id="PIT96787.1"/>
    </source>
</evidence>
<feature type="transmembrane region" description="Helical" evidence="1">
    <location>
        <begin position="228"/>
        <end position="246"/>
    </location>
</feature>
<gene>
    <name evidence="2" type="ORF">COT82_01295</name>
</gene>
<dbReference type="EMBL" id="PFAA01000026">
    <property type="protein sequence ID" value="PIT96787.1"/>
    <property type="molecule type" value="Genomic_DNA"/>
</dbReference>
<dbReference type="AlphaFoldDB" id="A0A2M6WVF6"/>
<dbReference type="InterPro" id="IPR043993">
    <property type="entry name" value="T4SS_pilin"/>
</dbReference>
<feature type="transmembrane region" description="Helical" evidence="1">
    <location>
        <begin position="267"/>
        <end position="287"/>
    </location>
</feature>
<name>A0A2M6WVF6_9BACT</name>
<reference evidence="3" key="1">
    <citation type="submission" date="2017-09" db="EMBL/GenBank/DDBJ databases">
        <title>Depth-based differentiation of microbial function through sediment-hosted aquifers and enrichment of novel symbionts in the deep terrestrial subsurface.</title>
        <authorList>
            <person name="Probst A.J."/>
            <person name="Ladd B."/>
            <person name="Jarett J.K."/>
            <person name="Geller-Mcgrath D.E."/>
            <person name="Sieber C.M.K."/>
            <person name="Emerson J.B."/>
            <person name="Anantharaman K."/>
            <person name="Thomas B.C."/>
            <person name="Malmstrom R."/>
            <person name="Stieglmeier M."/>
            <person name="Klingl A."/>
            <person name="Woyke T."/>
            <person name="Ryan C.M."/>
            <person name="Banfield J.F."/>
        </authorList>
    </citation>
    <scope>NUCLEOTIDE SEQUENCE [LARGE SCALE GENOMIC DNA]</scope>
</reference>
<sequence length="299" mass="33634">MNKVFSKKITNVIILIVTIIICFSAVTERVSASGVSANEISRFVNSFIGNKNDTYTKTEEKLIALSILREYLKDLGYSDEKIQKETDTMFNGNNTIGVTDDELRIFTGSDTEQEKVYPFNREEAEELTKTLLRDKYGLLEEEIDGIFIGDNELPLPYYIDSKETTQERLKRIKEILEFKELREVISKTIGESDNAKESKTTDFVPLAPIPGVIDKETAKDLSKFFNGLFAYGITIAGLLAVIMITVGGIQYMSADAVGGKTEGRERITYAVLGLLLVLFSWILLYTINPDILTLNLFNK</sequence>
<comment type="caution">
    <text evidence="2">The sequence shown here is derived from an EMBL/GenBank/DDBJ whole genome shotgun (WGS) entry which is preliminary data.</text>
</comment>
<dbReference type="Pfam" id="PF18895">
    <property type="entry name" value="T4SS_pilin"/>
    <property type="match status" value="1"/>
</dbReference>
<evidence type="ECO:0000313" key="3">
    <source>
        <dbReference type="Proteomes" id="UP000230481"/>
    </source>
</evidence>
<keyword evidence="1" id="KW-1133">Transmembrane helix</keyword>
<evidence type="ECO:0000256" key="1">
    <source>
        <dbReference type="SAM" id="Phobius"/>
    </source>
</evidence>
<dbReference type="Proteomes" id="UP000230481">
    <property type="component" value="Unassembled WGS sequence"/>
</dbReference>
<protein>
    <submittedName>
        <fullName evidence="2">Uncharacterized protein</fullName>
    </submittedName>
</protein>
<keyword evidence="1" id="KW-0812">Transmembrane</keyword>
<accession>A0A2M6WVF6</accession>
<proteinExistence type="predicted"/>
<organism evidence="2 3">
    <name type="scientific">Candidatus Campbellbacteria bacterium CG10_big_fil_rev_8_21_14_0_10_35_52</name>
    <dbReference type="NCBI Taxonomy" id="1974527"/>
    <lineage>
        <taxon>Bacteria</taxon>
        <taxon>Candidatus Campbelliibacteriota</taxon>
    </lineage>
</organism>
<keyword evidence="1" id="KW-0472">Membrane</keyword>